<dbReference type="Proteomes" id="UP000266723">
    <property type="component" value="Unassembled WGS sequence"/>
</dbReference>
<proteinExistence type="predicted"/>
<dbReference type="InterPro" id="IPR055296">
    <property type="entry name" value="SRL2-like"/>
</dbReference>
<feature type="domain" description="Protein ENHANCED DISEASE RESISTANCE 2 C-terminal" evidence="2">
    <location>
        <begin position="36"/>
        <end position="172"/>
    </location>
</feature>
<comment type="caution">
    <text evidence="3">The sequence shown here is derived from an EMBL/GenBank/DDBJ whole genome shotgun (WGS) entry which is preliminary data.</text>
</comment>
<accession>A0ABQ7EPK4</accession>
<dbReference type="PANTHER" id="PTHR46087:SF17">
    <property type="entry name" value="PRE-RRNA-PROCESSING PROTEIN RIX1 N-TERMINAL DOMAIN-CONTAINING PROTEIN"/>
    <property type="match status" value="1"/>
</dbReference>
<dbReference type="Pfam" id="PF07059">
    <property type="entry name" value="EDR2_C"/>
    <property type="match status" value="1"/>
</dbReference>
<evidence type="ECO:0000313" key="4">
    <source>
        <dbReference type="Proteomes" id="UP000266723"/>
    </source>
</evidence>
<reference evidence="3 4" key="1">
    <citation type="journal article" date="2020" name="BMC Genomics">
        <title>Intraspecific diversification of the crop wild relative Brassica cretica Lam. using demographic model selection.</title>
        <authorList>
            <person name="Kioukis A."/>
            <person name="Michalopoulou V.A."/>
            <person name="Briers L."/>
            <person name="Pirintsos S."/>
            <person name="Studholme D.J."/>
            <person name="Pavlidis P."/>
            <person name="Sarris P.F."/>
        </authorList>
    </citation>
    <scope>NUCLEOTIDE SEQUENCE [LARGE SCALE GENOMIC DNA]</scope>
    <source>
        <strain evidence="4">cv. PFS-1207/04</strain>
    </source>
</reference>
<evidence type="ECO:0000259" key="2">
    <source>
        <dbReference type="Pfam" id="PF07059"/>
    </source>
</evidence>
<gene>
    <name evidence="3" type="ORF">DY000_02044543</name>
</gene>
<dbReference type="EMBL" id="QGKV02000297">
    <property type="protein sequence ID" value="KAF3605469.1"/>
    <property type="molecule type" value="Genomic_DNA"/>
</dbReference>
<feature type="compositionally biased region" description="Low complexity" evidence="1">
    <location>
        <begin position="342"/>
        <end position="351"/>
    </location>
</feature>
<organism evidence="3 4">
    <name type="scientific">Brassica cretica</name>
    <name type="common">Mustard</name>
    <dbReference type="NCBI Taxonomy" id="69181"/>
    <lineage>
        <taxon>Eukaryota</taxon>
        <taxon>Viridiplantae</taxon>
        <taxon>Streptophyta</taxon>
        <taxon>Embryophyta</taxon>
        <taxon>Tracheophyta</taxon>
        <taxon>Spermatophyta</taxon>
        <taxon>Magnoliopsida</taxon>
        <taxon>eudicotyledons</taxon>
        <taxon>Gunneridae</taxon>
        <taxon>Pentapetalae</taxon>
        <taxon>rosids</taxon>
        <taxon>malvids</taxon>
        <taxon>Brassicales</taxon>
        <taxon>Brassicaceae</taxon>
        <taxon>Brassiceae</taxon>
        <taxon>Brassica</taxon>
    </lineage>
</organism>
<sequence>MASSGEVTEREWIKRVKSEGAVPCLKPDSKDSKNSWTTPSPNTFMVRGPHYFSDKVKVPAGEFLLKPLGFDWVKGPTKLSEILSYPSSRIRKAIDEEFQTEDDAAKPFVWAFNLQLPHKDNYSAVAYFVATEPMLQGSLMDQFLKGDDGFKKSRLKLIANIVKGPWILAFSLRNLSLNQDGGTQLSRRRSIFTFASYLLIFSAKISNILELIPLVKEALTVQMVDPSLVLEGDIRLRAACSGSPQEDDSAALNSSAVVSNDSFLKEIVITHFTSKFQILSEEEESNLRKEIESDFSRDEDAHPLGAPMFMDTPGSSTSPLNETEVPAFDEVELSAIVAFEGASPGASGSEPGHNKSLSTNTNPADVLSVNELLESVSETARQVASLPVSSIPVPYDQMMNQCEALVTGKHQKMSVLRSFKPEATKAVTLSEEDELFLLDETEEADEDDHKALTVAQVQPQGQLPFCSLEVEQNSFRLPSSSPYDEFLKAAGC</sequence>
<evidence type="ECO:0000313" key="3">
    <source>
        <dbReference type="EMBL" id="KAF3605469.1"/>
    </source>
</evidence>
<keyword evidence="4" id="KW-1185">Reference proteome</keyword>
<protein>
    <recommendedName>
        <fullName evidence="2">Protein ENHANCED DISEASE RESISTANCE 2 C-terminal domain-containing protein</fullName>
    </recommendedName>
</protein>
<feature type="region of interest" description="Disordered" evidence="1">
    <location>
        <begin position="342"/>
        <end position="362"/>
    </location>
</feature>
<evidence type="ECO:0000256" key="1">
    <source>
        <dbReference type="SAM" id="MobiDB-lite"/>
    </source>
</evidence>
<name>A0ABQ7EPK4_BRACR</name>
<dbReference type="PANTHER" id="PTHR46087">
    <property type="entry name" value="PUTATIVE, EXPRESSED-RELATED"/>
    <property type="match status" value="1"/>
</dbReference>
<dbReference type="InterPro" id="IPR009769">
    <property type="entry name" value="EDR2_C"/>
</dbReference>